<keyword evidence="2" id="KW-1185">Reference proteome</keyword>
<protein>
    <submittedName>
        <fullName evidence="1">Uncharacterized protein</fullName>
    </submittedName>
</protein>
<dbReference type="AlphaFoldDB" id="A0A8H5ES90"/>
<organism evidence="1 2">
    <name type="scientific">Ephemerocybe angulata</name>
    <dbReference type="NCBI Taxonomy" id="980116"/>
    <lineage>
        <taxon>Eukaryota</taxon>
        <taxon>Fungi</taxon>
        <taxon>Dikarya</taxon>
        <taxon>Basidiomycota</taxon>
        <taxon>Agaricomycotina</taxon>
        <taxon>Agaricomycetes</taxon>
        <taxon>Agaricomycetidae</taxon>
        <taxon>Agaricales</taxon>
        <taxon>Agaricineae</taxon>
        <taxon>Psathyrellaceae</taxon>
        <taxon>Ephemerocybe</taxon>
    </lineage>
</organism>
<dbReference type="Proteomes" id="UP000541558">
    <property type="component" value="Unassembled WGS sequence"/>
</dbReference>
<proteinExistence type="predicted"/>
<sequence>MFRLSLLRSDMDSGVRRVEWAARGETCLKSEARVWDAKTRIWKLWGISREDDFRCGAETTHRGAVRIFTVALLRNAQPWLYRLSRPS</sequence>
<gene>
    <name evidence="1" type="ORF">D9611_012300</name>
</gene>
<comment type="caution">
    <text evidence="1">The sequence shown here is derived from an EMBL/GenBank/DDBJ whole genome shotgun (WGS) entry which is preliminary data.</text>
</comment>
<name>A0A8H5ES90_9AGAR</name>
<reference evidence="1 2" key="1">
    <citation type="journal article" date="2020" name="ISME J.">
        <title>Uncovering the hidden diversity of litter-decomposition mechanisms in mushroom-forming fungi.</title>
        <authorList>
            <person name="Floudas D."/>
            <person name="Bentzer J."/>
            <person name="Ahren D."/>
            <person name="Johansson T."/>
            <person name="Persson P."/>
            <person name="Tunlid A."/>
        </authorList>
    </citation>
    <scope>NUCLEOTIDE SEQUENCE [LARGE SCALE GENOMIC DNA]</scope>
    <source>
        <strain evidence="1 2">CBS 175.51</strain>
    </source>
</reference>
<dbReference type="EMBL" id="JAACJK010000229">
    <property type="protein sequence ID" value="KAF5310499.1"/>
    <property type="molecule type" value="Genomic_DNA"/>
</dbReference>
<evidence type="ECO:0000313" key="2">
    <source>
        <dbReference type="Proteomes" id="UP000541558"/>
    </source>
</evidence>
<accession>A0A8H5ES90</accession>
<evidence type="ECO:0000313" key="1">
    <source>
        <dbReference type="EMBL" id="KAF5310499.1"/>
    </source>
</evidence>